<evidence type="ECO:0000313" key="3">
    <source>
        <dbReference type="Proteomes" id="UP001460270"/>
    </source>
</evidence>
<comment type="caution">
    <text evidence="2">The sequence shown here is derived from an EMBL/GenBank/DDBJ whole genome shotgun (WGS) entry which is preliminary data.</text>
</comment>
<organism evidence="2 3">
    <name type="scientific">Mugilogobius chulae</name>
    <name type="common">yellowstripe goby</name>
    <dbReference type="NCBI Taxonomy" id="88201"/>
    <lineage>
        <taxon>Eukaryota</taxon>
        <taxon>Metazoa</taxon>
        <taxon>Chordata</taxon>
        <taxon>Craniata</taxon>
        <taxon>Vertebrata</taxon>
        <taxon>Euteleostomi</taxon>
        <taxon>Actinopterygii</taxon>
        <taxon>Neopterygii</taxon>
        <taxon>Teleostei</taxon>
        <taxon>Neoteleostei</taxon>
        <taxon>Acanthomorphata</taxon>
        <taxon>Gobiaria</taxon>
        <taxon>Gobiiformes</taxon>
        <taxon>Gobioidei</taxon>
        <taxon>Gobiidae</taxon>
        <taxon>Gobionellinae</taxon>
        <taxon>Mugilogobius</taxon>
    </lineage>
</organism>
<keyword evidence="3" id="KW-1185">Reference proteome</keyword>
<dbReference type="EMBL" id="JBBPFD010000012">
    <property type="protein sequence ID" value="KAK7903986.1"/>
    <property type="molecule type" value="Genomic_DNA"/>
</dbReference>
<accession>A0AAW0NXI5</accession>
<protein>
    <submittedName>
        <fullName evidence="2">Uncharacterized protein</fullName>
    </submittedName>
</protein>
<evidence type="ECO:0000313" key="2">
    <source>
        <dbReference type="EMBL" id="KAK7903986.1"/>
    </source>
</evidence>
<proteinExistence type="predicted"/>
<gene>
    <name evidence="2" type="ORF">WMY93_016593</name>
</gene>
<sequence>MYTTVVCRGEDSHTSSSRKKLFPTEKIRTTGAEARDSAVLKAFFKKQKASVRRDWSTDWMLCEPDGETDGGELDLNGIDDEEIDSGTSFTFKSRHKDIKDT</sequence>
<dbReference type="Proteomes" id="UP001460270">
    <property type="component" value="Unassembled WGS sequence"/>
</dbReference>
<dbReference type="AlphaFoldDB" id="A0AAW0NXI5"/>
<name>A0AAW0NXI5_9GOBI</name>
<feature type="region of interest" description="Disordered" evidence="1">
    <location>
        <begin position="1"/>
        <end position="22"/>
    </location>
</feature>
<evidence type="ECO:0000256" key="1">
    <source>
        <dbReference type="SAM" id="MobiDB-lite"/>
    </source>
</evidence>
<reference evidence="3" key="1">
    <citation type="submission" date="2024-04" db="EMBL/GenBank/DDBJ databases">
        <title>Salinicola lusitanus LLJ914,a marine bacterium isolated from the Okinawa Trough.</title>
        <authorList>
            <person name="Li J."/>
        </authorList>
    </citation>
    <scope>NUCLEOTIDE SEQUENCE [LARGE SCALE GENOMIC DNA]</scope>
</reference>